<dbReference type="Pfam" id="PF00440">
    <property type="entry name" value="TetR_N"/>
    <property type="match status" value="1"/>
</dbReference>
<dbReference type="PANTHER" id="PTHR30055">
    <property type="entry name" value="HTH-TYPE TRANSCRIPTIONAL REGULATOR RUTR"/>
    <property type="match status" value="1"/>
</dbReference>
<dbReference type="AlphaFoldDB" id="A0AB39KW50"/>
<evidence type="ECO:0000313" key="4">
    <source>
        <dbReference type="EMBL" id="XDO97488.1"/>
    </source>
</evidence>
<accession>A0AB39KW50</accession>
<feature type="DNA-binding region" description="H-T-H motif" evidence="2">
    <location>
        <begin position="40"/>
        <end position="59"/>
    </location>
</feature>
<evidence type="ECO:0000259" key="3">
    <source>
        <dbReference type="PROSITE" id="PS50977"/>
    </source>
</evidence>
<dbReference type="GO" id="GO:0000976">
    <property type="term" value="F:transcription cis-regulatory region binding"/>
    <property type="evidence" value="ECO:0007669"/>
    <property type="project" value="TreeGrafter"/>
</dbReference>
<dbReference type="PROSITE" id="PS50977">
    <property type="entry name" value="HTH_TETR_2"/>
    <property type="match status" value="1"/>
</dbReference>
<dbReference type="PANTHER" id="PTHR30055:SF226">
    <property type="entry name" value="HTH-TYPE TRANSCRIPTIONAL REGULATOR PKSA"/>
    <property type="match status" value="1"/>
</dbReference>
<protein>
    <submittedName>
        <fullName evidence="4">TetR/AcrR family transcriptional regulator</fullName>
    </submittedName>
</protein>
<sequence>MPGVEGLRQVPQQERARQTYERLLDVAGELLGEVGIERISTNMICARAGMTPPALYRYFKDKYGVLEALGARLMSRQNAVLFAWLDRHGPNGWEAVSGAVEELIVANAEVNASEPGAIWTLRALRAVPQLAHVRLESHRIVSDRMTEVYAPLLPHLPRDVIWRRVRLSVEFGFSLEEMMAEEDRIPPEAAVAEAARWLRRVFED</sequence>
<dbReference type="SUPFAM" id="SSF46689">
    <property type="entry name" value="Homeodomain-like"/>
    <property type="match status" value="1"/>
</dbReference>
<dbReference type="InterPro" id="IPR050109">
    <property type="entry name" value="HTH-type_TetR-like_transc_reg"/>
</dbReference>
<keyword evidence="1 2" id="KW-0238">DNA-binding</keyword>
<proteinExistence type="predicted"/>
<dbReference type="PRINTS" id="PR00455">
    <property type="entry name" value="HTHTETR"/>
</dbReference>
<feature type="domain" description="HTH tetR-type" evidence="3">
    <location>
        <begin position="17"/>
        <end position="77"/>
    </location>
</feature>
<dbReference type="Gene3D" id="1.10.357.10">
    <property type="entry name" value="Tetracycline Repressor, domain 2"/>
    <property type="match status" value="1"/>
</dbReference>
<dbReference type="RefSeq" id="WP_369060737.1">
    <property type="nucleotide sequence ID" value="NZ_CP158375.1"/>
</dbReference>
<dbReference type="GO" id="GO:0003700">
    <property type="term" value="F:DNA-binding transcription factor activity"/>
    <property type="evidence" value="ECO:0007669"/>
    <property type="project" value="TreeGrafter"/>
</dbReference>
<evidence type="ECO:0000256" key="2">
    <source>
        <dbReference type="PROSITE-ProRule" id="PRU00335"/>
    </source>
</evidence>
<dbReference type="EMBL" id="CP158375">
    <property type="protein sequence ID" value="XDO97488.1"/>
    <property type="molecule type" value="Genomic_DNA"/>
</dbReference>
<dbReference type="InterPro" id="IPR009057">
    <property type="entry name" value="Homeodomain-like_sf"/>
</dbReference>
<dbReference type="InterPro" id="IPR001647">
    <property type="entry name" value="HTH_TetR"/>
</dbReference>
<evidence type="ECO:0000256" key="1">
    <source>
        <dbReference type="ARBA" id="ARBA00023125"/>
    </source>
</evidence>
<reference evidence="4" key="1">
    <citation type="submission" date="2024-06" db="EMBL/GenBank/DDBJ databases">
        <title>Caulobacter inopinatus, sp. nov.</title>
        <authorList>
            <person name="Donachie S.P."/>
        </authorList>
    </citation>
    <scope>NUCLEOTIDE SEQUENCE</scope>
    <source>
        <strain evidence="4">73W</strain>
    </source>
</reference>
<gene>
    <name evidence="4" type="ORF">ABOZ73_03450</name>
</gene>
<name>A0AB39KW50_9CAUL</name>
<organism evidence="4">
    <name type="scientific">Caulobacter sp. 73W</name>
    <dbReference type="NCBI Taxonomy" id="3161137"/>
    <lineage>
        <taxon>Bacteria</taxon>
        <taxon>Pseudomonadati</taxon>
        <taxon>Pseudomonadota</taxon>
        <taxon>Alphaproteobacteria</taxon>
        <taxon>Caulobacterales</taxon>
        <taxon>Caulobacteraceae</taxon>
        <taxon>Caulobacter</taxon>
    </lineage>
</organism>